<dbReference type="Proteomes" id="UP000248544">
    <property type="component" value="Unassembled WGS sequence"/>
</dbReference>
<dbReference type="SUPFAM" id="SSF88659">
    <property type="entry name" value="Sigma3 and sigma4 domains of RNA polymerase sigma factors"/>
    <property type="match status" value="1"/>
</dbReference>
<protein>
    <submittedName>
        <fullName evidence="7">SigE family RNA polymerase sigma factor</fullName>
    </submittedName>
</protein>
<evidence type="ECO:0000256" key="4">
    <source>
        <dbReference type="ARBA" id="ARBA00023125"/>
    </source>
</evidence>
<dbReference type="InterPro" id="IPR014325">
    <property type="entry name" value="RNA_pol_sigma-E_actinobac"/>
</dbReference>
<evidence type="ECO:0000259" key="6">
    <source>
        <dbReference type="Pfam" id="PF08281"/>
    </source>
</evidence>
<dbReference type="AlphaFoldDB" id="A0A2W2F891"/>
<evidence type="ECO:0000256" key="3">
    <source>
        <dbReference type="ARBA" id="ARBA00023082"/>
    </source>
</evidence>
<keyword evidence="8" id="KW-1185">Reference proteome</keyword>
<dbReference type="RefSeq" id="WP_111171916.1">
    <property type="nucleotide sequence ID" value="NZ_POUA01000565.1"/>
</dbReference>
<dbReference type="InterPro" id="IPR036388">
    <property type="entry name" value="WH-like_DNA-bd_sf"/>
</dbReference>
<dbReference type="Pfam" id="PF08281">
    <property type="entry name" value="Sigma70_r4_2"/>
    <property type="match status" value="1"/>
</dbReference>
<evidence type="ECO:0000313" key="7">
    <source>
        <dbReference type="EMBL" id="PZG21840.1"/>
    </source>
</evidence>
<comment type="caution">
    <text evidence="7">The sequence shown here is derived from an EMBL/GenBank/DDBJ whole genome shotgun (WGS) entry which is preliminary data.</text>
</comment>
<dbReference type="Gene3D" id="1.10.10.10">
    <property type="entry name" value="Winged helix-like DNA-binding domain superfamily/Winged helix DNA-binding domain"/>
    <property type="match status" value="1"/>
</dbReference>
<proteinExistence type="inferred from homology"/>
<evidence type="ECO:0000256" key="2">
    <source>
        <dbReference type="ARBA" id="ARBA00023015"/>
    </source>
</evidence>
<name>A0A2W2F891_9ACTN</name>
<keyword evidence="5" id="KW-0804">Transcription</keyword>
<sequence length="176" mass="20018">MDDDAERAFREFVTARSPALMRVAYLLAGGDQHAAEDLLQSALARTFTKWRSIESPEAYVRHAMYRQQVSWWRLAWRRNEMAVAEPPEVSGPDEAHTAELKIVVRRALARLTPRQRTMLVLRYFEDLPESTVAAQLGCSVGTVRSTSHRALARLRELSPELRAFDDPYTIFGEATA</sequence>
<dbReference type="SUPFAM" id="SSF88946">
    <property type="entry name" value="Sigma2 domain of RNA polymerase sigma factors"/>
    <property type="match status" value="1"/>
</dbReference>
<accession>A0A2W2F891</accession>
<dbReference type="NCBIfam" id="TIGR02937">
    <property type="entry name" value="sigma70-ECF"/>
    <property type="match status" value="1"/>
</dbReference>
<dbReference type="Gene3D" id="1.10.1740.10">
    <property type="match status" value="1"/>
</dbReference>
<keyword evidence="2" id="KW-0805">Transcription regulation</keyword>
<dbReference type="GO" id="GO:0003677">
    <property type="term" value="F:DNA binding"/>
    <property type="evidence" value="ECO:0007669"/>
    <property type="project" value="UniProtKB-KW"/>
</dbReference>
<dbReference type="GO" id="GO:0016987">
    <property type="term" value="F:sigma factor activity"/>
    <property type="evidence" value="ECO:0007669"/>
    <property type="project" value="UniProtKB-KW"/>
</dbReference>
<feature type="domain" description="RNA polymerase sigma factor 70 region 4 type 2" evidence="6">
    <location>
        <begin position="104"/>
        <end position="154"/>
    </location>
</feature>
<dbReference type="InterPro" id="IPR014284">
    <property type="entry name" value="RNA_pol_sigma-70_dom"/>
</dbReference>
<dbReference type="PANTHER" id="PTHR43133">
    <property type="entry name" value="RNA POLYMERASE ECF-TYPE SIGMA FACTO"/>
    <property type="match status" value="1"/>
</dbReference>
<dbReference type="InterPro" id="IPR013325">
    <property type="entry name" value="RNA_pol_sigma_r2"/>
</dbReference>
<evidence type="ECO:0000256" key="1">
    <source>
        <dbReference type="ARBA" id="ARBA00010641"/>
    </source>
</evidence>
<dbReference type="InterPro" id="IPR013324">
    <property type="entry name" value="RNA_pol_sigma_r3/r4-like"/>
</dbReference>
<comment type="similarity">
    <text evidence="1">Belongs to the sigma-70 factor family. ECF subfamily.</text>
</comment>
<dbReference type="CDD" id="cd06171">
    <property type="entry name" value="Sigma70_r4"/>
    <property type="match status" value="1"/>
</dbReference>
<evidence type="ECO:0000256" key="5">
    <source>
        <dbReference type="ARBA" id="ARBA00023163"/>
    </source>
</evidence>
<dbReference type="EMBL" id="POUA01000565">
    <property type="protein sequence ID" value="PZG21840.1"/>
    <property type="molecule type" value="Genomic_DNA"/>
</dbReference>
<keyword evidence="4" id="KW-0238">DNA-binding</keyword>
<organism evidence="7 8">
    <name type="scientific">Spongiactinospora gelatinilytica</name>
    <dbReference type="NCBI Taxonomy" id="2666298"/>
    <lineage>
        <taxon>Bacteria</taxon>
        <taxon>Bacillati</taxon>
        <taxon>Actinomycetota</taxon>
        <taxon>Actinomycetes</taxon>
        <taxon>Streptosporangiales</taxon>
        <taxon>Streptosporangiaceae</taxon>
        <taxon>Spongiactinospora</taxon>
    </lineage>
</organism>
<dbReference type="NCBIfam" id="TIGR02983">
    <property type="entry name" value="SigE-fam_strep"/>
    <property type="match status" value="1"/>
</dbReference>
<gene>
    <name evidence="7" type="ORF">C1I98_36910</name>
</gene>
<keyword evidence="3" id="KW-0731">Sigma factor</keyword>
<reference evidence="7 8" key="1">
    <citation type="submission" date="2018-01" db="EMBL/GenBank/DDBJ databases">
        <title>Draft genome sequence of Sphaerisporangium sp. 7K107.</title>
        <authorList>
            <person name="Sahin N."/>
            <person name="Saygin H."/>
            <person name="Ay H."/>
        </authorList>
    </citation>
    <scope>NUCLEOTIDE SEQUENCE [LARGE SCALE GENOMIC DNA]</scope>
    <source>
        <strain evidence="7 8">7K107</strain>
    </source>
</reference>
<dbReference type="InterPro" id="IPR013249">
    <property type="entry name" value="RNA_pol_sigma70_r4_t2"/>
</dbReference>
<dbReference type="GO" id="GO:0006352">
    <property type="term" value="P:DNA-templated transcription initiation"/>
    <property type="evidence" value="ECO:0007669"/>
    <property type="project" value="InterPro"/>
</dbReference>
<dbReference type="PANTHER" id="PTHR43133:SF50">
    <property type="entry name" value="ECF RNA POLYMERASE SIGMA FACTOR SIGM"/>
    <property type="match status" value="1"/>
</dbReference>
<evidence type="ECO:0000313" key="8">
    <source>
        <dbReference type="Proteomes" id="UP000248544"/>
    </source>
</evidence>
<dbReference type="InterPro" id="IPR039425">
    <property type="entry name" value="RNA_pol_sigma-70-like"/>
</dbReference>